<name>A0A819R2K0_9BILA</name>
<dbReference type="SUPFAM" id="SSF54001">
    <property type="entry name" value="Cysteine proteinases"/>
    <property type="match status" value="1"/>
</dbReference>
<keyword evidence="4" id="KW-0234">DNA repair</keyword>
<organism evidence="7 8">
    <name type="scientific">Rotaria sordida</name>
    <dbReference type="NCBI Taxonomy" id="392033"/>
    <lineage>
        <taxon>Eukaryota</taxon>
        <taxon>Metazoa</taxon>
        <taxon>Spiralia</taxon>
        <taxon>Gnathifera</taxon>
        <taxon>Rotifera</taxon>
        <taxon>Eurotatoria</taxon>
        <taxon>Bdelloidea</taxon>
        <taxon>Philodinida</taxon>
        <taxon>Philodinidae</taxon>
        <taxon>Rotaria</taxon>
    </lineage>
</organism>
<dbReference type="GO" id="GO:0008234">
    <property type="term" value="F:cysteine-type peptidase activity"/>
    <property type="evidence" value="ECO:0007669"/>
    <property type="project" value="InterPro"/>
</dbReference>
<dbReference type="InterPro" id="IPR003653">
    <property type="entry name" value="Peptidase_C48_C"/>
</dbReference>
<reference evidence="7" key="1">
    <citation type="submission" date="2021-02" db="EMBL/GenBank/DDBJ databases">
        <authorList>
            <person name="Nowell W R."/>
        </authorList>
    </citation>
    <scope>NUCLEOTIDE SEQUENCE</scope>
</reference>
<keyword evidence="4" id="KW-0227">DNA damage</keyword>
<sequence>MRKRKCQRLQDIYEENEIVRQTKCAQLREKYKTDKKIREQKKNRARSEYFILEKRQHKLFQLRQKYRRNLQQLQNLTEKLLNKHDTTNSCIDQFDLARVLEQTKMNQNKLYAVMAKQIHEKYLKQANQKKRKLDFYEQQFRNYIQQMPKYVCTVCHRCMFQSDVKFCNREKYKLKFNENVWLSALSCFSGAYINKFAFEPCQRIEWICNSCHNSLSKGDIPARSVIANNLVGGHLPDEIQVLNDLERHLIALRLPFMKMISLPKGGQKGCKGPVICVPSEVQDTANILPRHPSKSAFIRLKLKRQLNYRGWYKYQMICPDRVRAALRILCKINENHKNIQIDDNDYDYFHWDDQSINDISNNKQISSIFIENDINNDDRTLTSDVEIHGDEEDDENDPRKKYSIPTNTCLQSNIAEDYVDFEQDIISIAPAEKNRPASLLREQGLEAKAFPHLFPDGKNTFDETRENKIKFSTYANSRLFNADFRYASDPHYVFFLQYLNDIQHASSGISVQLRKSCSKSQFTLQNISNKKYLSNMLKTDMIFRHLIKVRGSTQYWSLILSELFAMIRQLGVPTWFCSFSAADARWIELLHHLADYHNIPRKEKYTWNETNFLLNSNPVIVARMFDRRFRGFMKNIILSKCATLGEVTDYFYRVEFQKRGSPHIHMIVWIKNAPKYGENLDDEVMKFIDKYITCKMPNERKDPFLHEIIMKVQTHSKSHSKSCKRRDRVCRFNFPKPISRRTFIVNRKFKEVDNNDKNDRLNEIKTKIKEMNIYLKEIEDKNITLNWNHFDESLTKVQWTYDDYERALQILLPIDTVILKRAPEDRWVNNYNEKCITNWNANMDIQFVMNEYACGKYMLSYICKAEKEMSDILKNIHEEAKNKNISIQEEMKVLSGVYFHHREVCVQEAIYRVCSLPLKYASRKVEFVPTDPDRFRLSKPLSLITKMIAEGKEDDGDLLYSNYMDKYLDRPDDPLFDICLADFVAKFGFINKKTKRSRVQTWSFKTLNFTIYKRKRDVVIRYPHFDINHDEEKYFHNLMRLFLPIRKENDIKEPYCDFFQRGFITFRDGEQKSVKQIVLFNRQQYETKISKQLHEAMLDIVENDIPQDAWGVLCAETELQQEEVAISIKNKYNKMIDLDKDENPDIEYLLKSKRRKKNEEKNMYETHPTTFDSKTIRSMLKNMTQEQLNIFYYVRDWCLRKIANENTDSLRLFITGGAGTGKSHLLKCMFYEANKILNKMNDGQSNDIRTLICAPTNAAALNMNCSTIHSTFKVGFKNFSLSENVLNSMRSKLDGLCLLFIDEISLVDQSLWRDLHTRLGQITHKTGTNTYFGNISIIAVGDFYQLPPVKGIPLYLSNNVVDYWQDLFEYSELTICQRTKEAEYYGLANRIRKKKKDQSFPEEDRRILKRCVDRYNSKLYQDDCLHLFAWNQFVDEHNEKMLSLKCKEIVDVPAEKLITNKRISNQKKKRKLNIYDYKNLKLAVGARVIIEENVNRDDGIVKGAFGNIVEIVFNSSEKNFVNHIRIKFDNPECGRQHQSICEICRKEKTVCIERYNNPRDEDEYRKTMAQFPIRLGWASTVHKVQGATIKGVVIDLKRFNQPGQGYVSFTRPTNSDELFLTELRDEAFFCDERIEESVIKMRKMLYQYAPIEEKALFRLGFHNVEGLEAHYNDIKNHHWYKSCNLICINETWLKSTNCQCDLEGFNLLVQNRSNSYHSPSLCERDRGGVGIFVRNDRTFEIINLPCCNVESLTVKTLVLNKICFITTVYRPPHMSSTNFITNFNQQLELMNLENNQHIIMGDFNENVNAINTPIHNNFEAHGYKKLVFGNTTKGNTSLDCVFIKFVHAKEKISIIPAYFSYHTALILELFEDNTSPEESGLINNNTKNQFINDLWDHSTSKYCSKKNILINESIQVKRKEKEDTINLKRVNKKQKTSLDKKNTEKTKQAIFHRTSDKIGILKNIHLSNSSNYDSWYSFADVSNLLEKAFEMKENNLLANNRYVHIFTPILETNIIDSNFEQHNELFDQIIAYQRERNINMFYATINEIIILINLNRTHWVLLIIVYPIQTNNDYYVFYFDALGNQIPESIVDTLIKCNIIQNKNQIHSNYKKILQKDDRNCGPWVVICTEKWLDTKEINIQDLSTIEIEQERKLQESYLYDLYLARNIHGR</sequence>
<evidence type="ECO:0000256" key="5">
    <source>
        <dbReference type="SAM" id="Coils"/>
    </source>
</evidence>
<comment type="caution">
    <text evidence="7">The sequence shown here is derived from an EMBL/GenBank/DDBJ whole genome shotgun (WGS) entry which is preliminary data.</text>
</comment>
<keyword evidence="4" id="KW-0233">DNA recombination</keyword>
<keyword evidence="4" id="KW-0347">Helicase</keyword>
<dbReference type="InterPro" id="IPR036691">
    <property type="entry name" value="Endo/exonu/phosph_ase_sf"/>
</dbReference>
<evidence type="ECO:0000313" key="8">
    <source>
        <dbReference type="Proteomes" id="UP000663874"/>
    </source>
</evidence>
<dbReference type="GO" id="GO:0000723">
    <property type="term" value="P:telomere maintenance"/>
    <property type="evidence" value="ECO:0007669"/>
    <property type="project" value="InterPro"/>
</dbReference>
<feature type="domain" description="Ubiquitin-like protease family profile" evidence="6">
    <location>
        <begin position="1928"/>
        <end position="2132"/>
    </location>
</feature>
<dbReference type="InterPro" id="IPR046700">
    <property type="entry name" value="DUF6570"/>
</dbReference>
<dbReference type="EMBL" id="CAJOBE010007417">
    <property type="protein sequence ID" value="CAF4035505.1"/>
    <property type="molecule type" value="Genomic_DNA"/>
</dbReference>
<dbReference type="Pfam" id="PF14214">
    <property type="entry name" value="Helitron_like_N"/>
    <property type="match status" value="1"/>
</dbReference>
<dbReference type="Gene3D" id="3.40.50.300">
    <property type="entry name" value="P-loop containing nucleotide triphosphate hydrolases"/>
    <property type="match status" value="1"/>
</dbReference>
<evidence type="ECO:0000256" key="3">
    <source>
        <dbReference type="ARBA" id="ARBA00022801"/>
    </source>
</evidence>
<evidence type="ECO:0000256" key="4">
    <source>
        <dbReference type="RuleBase" id="RU363044"/>
    </source>
</evidence>
<keyword evidence="5" id="KW-0175">Coiled coil</keyword>
<proteinExistence type="inferred from homology"/>
<comment type="similarity">
    <text evidence="4">Belongs to the helicase family.</text>
</comment>
<dbReference type="InterPro" id="IPR025476">
    <property type="entry name" value="Helitron_helicase-like"/>
</dbReference>
<dbReference type="GO" id="GO:0006310">
    <property type="term" value="P:DNA recombination"/>
    <property type="evidence" value="ECO:0007669"/>
    <property type="project" value="UniProtKB-KW"/>
</dbReference>
<comment type="similarity">
    <text evidence="1">Belongs to the peptidase C48 family.</text>
</comment>
<dbReference type="InterPro" id="IPR010285">
    <property type="entry name" value="DNA_helicase_pif1-like_DEAD"/>
</dbReference>
<dbReference type="Proteomes" id="UP000663874">
    <property type="component" value="Unassembled WGS sequence"/>
</dbReference>
<dbReference type="InterPro" id="IPR027417">
    <property type="entry name" value="P-loop_NTPase"/>
</dbReference>
<dbReference type="EC" id="5.6.2.3" evidence="4"/>
<dbReference type="GO" id="GO:0043139">
    <property type="term" value="F:5'-3' DNA helicase activity"/>
    <property type="evidence" value="ECO:0007669"/>
    <property type="project" value="UniProtKB-EC"/>
</dbReference>
<evidence type="ECO:0000256" key="2">
    <source>
        <dbReference type="ARBA" id="ARBA00022670"/>
    </source>
</evidence>
<evidence type="ECO:0000259" key="6">
    <source>
        <dbReference type="PROSITE" id="PS50600"/>
    </source>
</evidence>
<dbReference type="SUPFAM" id="SSF52540">
    <property type="entry name" value="P-loop containing nucleoside triphosphate hydrolases"/>
    <property type="match status" value="2"/>
</dbReference>
<keyword evidence="2" id="KW-0645">Protease</keyword>
<dbReference type="GO" id="GO:0006281">
    <property type="term" value="P:DNA repair"/>
    <property type="evidence" value="ECO:0007669"/>
    <property type="project" value="UniProtKB-KW"/>
</dbReference>
<dbReference type="Pfam" id="PF05970">
    <property type="entry name" value="PIF1"/>
    <property type="match status" value="1"/>
</dbReference>
<protein>
    <recommendedName>
        <fullName evidence="4">ATP-dependent DNA helicase</fullName>
        <ecNumber evidence="4">5.6.2.3</ecNumber>
    </recommendedName>
</protein>
<keyword evidence="4" id="KW-0067">ATP-binding</keyword>
<evidence type="ECO:0000313" key="7">
    <source>
        <dbReference type="EMBL" id="CAF4035505.1"/>
    </source>
</evidence>
<dbReference type="Gene3D" id="3.60.10.10">
    <property type="entry name" value="Endonuclease/exonuclease/phosphatase"/>
    <property type="match status" value="1"/>
</dbReference>
<dbReference type="PANTHER" id="PTHR47642">
    <property type="entry name" value="ATP-DEPENDENT DNA HELICASE"/>
    <property type="match status" value="1"/>
</dbReference>
<dbReference type="GO" id="GO:0006508">
    <property type="term" value="P:proteolysis"/>
    <property type="evidence" value="ECO:0007669"/>
    <property type="project" value="UniProtKB-KW"/>
</dbReference>
<feature type="coiled-coil region" evidence="5">
    <location>
        <begin position="119"/>
        <end position="146"/>
    </location>
</feature>
<accession>A0A819R2K0</accession>
<dbReference type="GO" id="GO:0005524">
    <property type="term" value="F:ATP binding"/>
    <property type="evidence" value="ECO:0007669"/>
    <property type="project" value="UniProtKB-KW"/>
</dbReference>
<dbReference type="PANTHER" id="PTHR47642:SF5">
    <property type="entry name" value="ATP-DEPENDENT DNA HELICASE"/>
    <property type="match status" value="1"/>
</dbReference>
<dbReference type="InterPro" id="IPR051055">
    <property type="entry name" value="PIF1_helicase"/>
</dbReference>
<comment type="catalytic activity">
    <reaction evidence="4">
        <text>ATP + H2O = ADP + phosphate + H(+)</text>
        <dbReference type="Rhea" id="RHEA:13065"/>
        <dbReference type="ChEBI" id="CHEBI:15377"/>
        <dbReference type="ChEBI" id="CHEBI:15378"/>
        <dbReference type="ChEBI" id="CHEBI:30616"/>
        <dbReference type="ChEBI" id="CHEBI:43474"/>
        <dbReference type="ChEBI" id="CHEBI:456216"/>
        <dbReference type="EC" id="5.6.2.3"/>
    </reaction>
</comment>
<dbReference type="InterPro" id="IPR038765">
    <property type="entry name" value="Papain-like_cys_pep_sf"/>
</dbReference>
<keyword evidence="3 4" id="KW-0378">Hydrolase</keyword>
<evidence type="ECO:0000256" key="1">
    <source>
        <dbReference type="ARBA" id="ARBA00005234"/>
    </source>
</evidence>
<dbReference type="SUPFAM" id="SSF56219">
    <property type="entry name" value="DNase I-like"/>
    <property type="match status" value="1"/>
</dbReference>
<gene>
    <name evidence="7" type="ORF">FNK824_LOCUS27885</name>
</gene>
<dbReference type="Pfam" id="PF20209">
    <property type="entry name" value="DUF6570"/>
    <property type="match status" value="1"/>
</dbReference>
<dbReference type="PROSITE" id="PS50600">
    <property type="entry name" value="ULP_PROTEASE"/>
    <property type="match status" value="1"/>
</dbReference>
<comment type="cofactor">
    <cofactor evidence="4">
        <name>Mg(2+)</name>
        <dbReference type="ChEBI" id="CHEBI:18420"/>
    </cofactor>
</comment>
<keyword evidence="4" id="KW-0547">Nucleotide-binding</keyword>